<dbReference type="GO" id="GO:0009694">
    <property type="term" value="P:jasmonic acid metabolic process"/>
    <property type="evidence" value="ECO:0007669"/>
    <property type="project" value="TreeGrafter"/>
</dbReference>
<protein>
    <submittedName>
        <fullName evidence="1">Uncharacterized protein</fullName>
    </submittedName>
</protein>
<dbReference type="GO" id="GO:0080030">
    <property type="term" value="F:methyl indole-3-acetate esterase activity"/>
    <property type="evidence" value="ECO:0007669"/>
    <property type="project" value="TreeGrafter"/>
</dbReference>
<keyword evidence="2" id="KW-1185">Reference proteome</keyword>
<dbReference type="PANTHER" id="PTHR10992">
    <property type="entry name" value="METHYLESTERASE FAMILY MEMBER"/>
    <property type="match status" value="1"/>
</dbReference>
<organism evidence="1 2">
    <name type="scientific">Eragrostis curvula</name>
    <name type="common">weeping love grass</name>
    <dbReference type="NCBI Taxonomy" id="38414"/>
    <lineage>
        <taxon>Eukaryota</taxon>
        <taxon>Viridiplantae</taxon>
        <taxon>Streptophyta</taxon>
        <taxon>Embryophyta</taxon>
        <taxon>Tracheophyta</taxon>
        <taxon>Spermatophyta</taxon>
        <taxon>Magnoliopsida</taxon>
        <taxon>Liliopsida</taxon>
        <taxon>Poales</taxon>
        <taxon>Poaceae</taxon>
        <taxon>PACMAD clade</taxon>
        <taxon>Chloridoideae</taxon>
        <taxon>Eragrostideae</taxon>
        <taxon>Eragrostidinae</taxon>
        <taxon>Eragrostis</taxon>
    </lineage>
</organism>
<sequence>MYIDHFVIHQQDYTLSQSLIRVSSYYVADLQSQPPFNEAHYGSVKKVYVICKKDVAEVRELAGADHMPMFSTPAELAGHLADVANTSETNGRSLSLKLDKSFERLKTRRGLQSQMAKTQNAKQI</sequence>
<name>A0A5J9SKS3_9POAL</name>
<feature type="non-terminal residue" evidence="1">
    <location>
        <position position="1"/>
    </location>
</feature>
<dbReference type="AlphaFoldDB" id="A0A5J9SKS3"/>
<dbReference type="Gramene" id="TVT99563">
    <property type="protein sequence ID" value="TVT99563"/>
    <property type="gene ID" value="EJB05_55054"/>
</dbReference>
<reference evidence="1 2" key="1">
    <citation type="journal article" date="2019" name="Sci. Rep.">
        <title>A high-quality genome of Eragrostis curvula grass provides insights into Poaceae evolution and supports new strategies to enhance forage quality.</title>
        <authorList>
            <person name="Carballo J."/>
            <person name="Santos B.A.C.M."/>
            <person name="Zappacosta D."/>
            <person name="Garbus I."/>
            <person name="Selva J.P."/>
            <person name="Gallo C.A."/>
            <person name="Diaz A."/>
            <person name="Albertini E."/>
            <person name="Caccamo M."/>
            <person name="Echenique V."/>
        </authorList>
    </citation>
    <scope>NUCLEOTIDE SEQUENCE [LARGE SCALE GENOMIC DNA]</scope>
    <source>
        <strain evidence="2">cv. Victoria</strain>
        <tissue evidence="1">Leaf</tissue>
    </source>
</reference>
<evidence type="ECO:0000313" key="2">
    <source>
        <dbReference type="Proteomes" id="UP000324897"/>
    </source>
</evidence>
<evidence type="ECO:0000313" key="1">
    <source>
        <dbReference type="EMBL" id="TVT99563.1"/>
    </source>
</evidence>
<dbReference type="EMBL" id="RWGY01000698">
    <property type="protein sequence ID" value="TVT99563.1"/>
    <property type="molecule type" value="Genomic_DNA"/>
</dbReference>
<dbReference type="GO" id="GO:0080031">
    <property type="term" value="F:methyl salicylate esterase activity"/>
    <property type="evidence" value="ECO:0007669"/>
    <property type="project" value="TreeGrafter"/>
</dbReference>
<dbReference type="GO" id="GO:0009696">
    <property type="term" value="P:salicylic acid metabolic process"/>
    <property type="evidence" value="ECO:0007669"/>
    <property type="project" value="TreeGrafter"/>
</dbReference>
<proteinExistence type="predicted"/>
<dbReference type="OrthoDB" id="688000at2759"/>
<comment type="caution">
    <text evidence="1">The sequence shown here is derived from an EMBL/GenBank/DDBJ whole genome shotgun (WGS) entry which is preliminary data.</text>
</comment>
<dbReference type="PANTHER" id="PTHR10992:SF1075">
    <property type="entry name" value="OS01G0557100 PROTEIN"/>
    <property type="match status" value="1"/>
</dbReference>
<dbReference type="GO" id="GO:0080032">
    <property type="term" value="F:methyl jasmonate esterase activity"/>
    <property type="evidence" value="ECO:0007669"/>
    <property type="project" value="TreeGrafter"/>
</dbReference>
<dbReference type="InterPro" id="IPR029058">
    <property type="entry name" value="AB_hydrolase_fold"/>
</dbReference>
<gene>
    <name evidence="1" type="ORF">EJB05_55054</name>
</gene>
<dbReference type="Gene3D" id="3.40.50.1820">
    <property type="entry name" value="alpha/beta hydrolase"/>
    <property type="match status" value="1"/>
</dbReference>
<accession>A0A5J9SKS3</accession>
<dbReference type="InterPro" id="IPR045889">
    <property type="entry name" value="MES/HNL"/>
</dbReference>
<dbReference type="Proteomes" id="UP000324897">
    <property type="component" value="Unassembled WGS sequence"/>
</dbReference>